<organism evidence="1">
    <name type="scientific">Podoviridae sp. ctO1718</name>
    <dbReference type="NCBI Taxonomy" id="2827733"/>
    <lineage>
        <taxon>Viruses</taxon>
        <taxon>Duplodnaviria</taxon>
        <taxon>Heunggongvirae</taxon>
        <taxon>Uroviricota</taxon>
        <taxon>Caudoviricetes</taxon>
    </lineage>
</organism>
<name>A0A8S5TMJ8_9CAUD</name>
<dbReference type="Gene3D" id="3.30.1360.170">
    <property type="match status" value="1"/>
</dbReference>
<reference evidence="1" key="1">
    <citation type="journal article" date="2021" name="Proc. Natl. Acad. Sci. U.S.A.">
        <title>A Catalog of Tens of Thousands of Viruses from Human Metagenomes Reveals Hidden Associations with Chronic Diseases.</title>
        <authorList>
            <person name="Tisza M.J."/>
            <person name="Buck C.B."/>
        </authorList>
    </citation>
    <scope>NUCLEOTIDE SEQUENCE</scope>
    <source>
        <strain evidence="1">CtO1718</strain>
    </source>
</reference>
<dbReference type="EMBL" id="BK032850">
    <property type="protein sequence ID" value="DAF64082.1"/>
    <property type="molecule type" value="Genomic_DNA"/>
</dbReference>
<sequence length="173" mass="20012">MNTEITLLKWPGDEDWMFAKNCALVTIGKHSGKAPDMEWKHKMLRAKHSPIRTLNFAFYLHNVPYYVSTHLARHVHSVPFIKSQRNDRQSDYDRNAARQDAPVDMIWYMNAEELLTVASKRLCRKADPATQEIIKTMRTLVVDQCPEFRGLMAPPCAFMDECPEMEPCKEGQA</sequence>
<dbReference type="SUPFAM" id="SSF69796">
    <property type="entry name" value="Thymidylate synthase-complementing protein Thy1"/>
    <property type="match status" value="1"/>
</dbReference>
<proteinExistence type="predicted"/>
<dbReference type="InterPro" id="IPR036098">
    <property type="entry name" value="Thymidylate_synthase_ThyX_sf"/>
</dbReference>
<dbReference type="GO" id="GO:0006231">
    <property type="term" value="P:dTMP biosynthetic process"/>
    <property type="evidence" value="ECO:0007669"/>
    <property type="project" value="InterPro"/>
</dbReference>
<dbReference type="GO" id="GO:0050797">
    <property type="term" value="F:thymidylate synthase (FAD) activity"/>
    <property type="evidence" value="ECO:0007669"/>
    <property type="project" value="InterPro"/>
</dbReference>
<dbReference type="GO" id="GO:0050660">
    <property type="term" value="F:flavin adenine dinucleotide binding"/>
    <property type="evidence" value="ECO:0007669"/>
    <property type="project" value="InterPro"/>
</dbReference>
<evidence type="ECO:0000313" key="1">
    <source>
        <dbReference type="EMBL" id="DAF64082.1"/>
    </source>
</evidence>
<protein>
    <submittedName>
        <fullName evidence="1">Flavin-dependent thymidylate synthase</fullName>
    </submittedName>
</protein>
<accession>A0A8S5TMJ8</accession>